<protein>
    <submittedName>
        <fullName evidence="1">Uncharacterized protein</fullName>
    </submittedName>
</protein>
<sequence>MLAHATSAKSPQGLMYVALCGLGPQTWKCSMQLCLLACSRGLAAGPVVRSPMHDVRLATASLGRTGCHTTPRAPPLSPFFSPTSPLLIFSLLEMCVRAFNYFTWSYKA</sequence>
<dbReference type="EMBL" id="JAWDGP010001753">
    <property type="protein sequence ID" value="KAK3788618.1"/>
    <property type="molecule type" value="Genomic_DNA"/>
</dbReference>
<comment type="caution">
    <text evidence="1">The sequence shown here is derived from an EMBL/GenBank/DDBJ whole genome shotgun (WGS) entry which is preliminary data.</text>
</comment>
<dbReference type="Proteomes" id="UP001283361">
    <property type="component" value="Unassembled WGS sequence"/>
</dbReference>
<name>A0AAE1AJ58_9GAST</name>
<evidence type="ECO:0000313" key="2">
    <source>
        <dbReference type="Proteomes" id="UP001283361"/>
    </source>
</evidence>
<organism evidence="1 2">
    <name type="scientific">Elysia crispata</name>
    <name type="common">lettuce slug</name>
    <dbReference type="NCBI Taxonomy" id="231223"/>
    <lineage>
        <taxon>Eukaryota</taxon>
        <taxon>Metazoa</taxon>
        <taxon>Spiralia</taxon>
        <taxon>Lophotrochozoa</taxon>
        <taxon>Mollusca</taxon>
        <taxon>Gastropoda</taxon>
        <taxon>Heterobranchia</taxon>
        <taxon>Euthyneura</taxon>
        <taxon>Panpulmonata</taxon>
        <taxon>Sacoglossa</taxon>
        <taxon>Placobranchoidea</taxon>
        <taxon>Plakobranchidae</taxon>
        <taxon>Elysia</taxon>
    </lineage>
</organism>
<keyword evidence="2" id="KW-1185">Reference proteome</keyword>
<reference evidence="1" key="1">
    <citation type="journal article" date="2023" name="G3 (Bethesda)">
        <title>A reference genome for the long-term kleptoplast-retaining sea slug Elysia crispata morphotype clarki.</title>
        <authorList>
            <person name="Eastman K.E."/>
            <person name="Pendleton A.L."/>
            <person name="Shaikh M.A."/>
            <person name="Suttiyut T."/>
            <person name="Ogas R."/>
            <person name="Tomko P."/>
            <person name="Gavelis G."/>
            <person name="Widhalm J.R."/>
            <person name="Wisecaver J.H."/>
        </authorList>
    </citation>
    <scope>NUCLEOTIDE SEQUENCE</scope>
    <source>
        <strain evidence="1">ECLA1</strain>
    </source>
</reference>
<proteinExistence type="predicted"/>
<evidence type="ECO:0000313" key="1">
    <source>
        <dbReference type="EMBL" id="KAK3788618.1"/>
    </source>
</evidence>
<accession>A0AAE1AJ58</accession>
<gene>
    <name evidence="1" type="ORF">RRG08_031274</name>
</gene>
<dbReference type="AlphaFoldDB" id="A0AAE1AJ58"/>